<dbReference type="EMBL" id="HF935259">
    <property type="protein sequence ID" value="CCX05531.1"/>
    <property type="molecule type" value="Genomic_DNA"/>
</dbReference>
<keyword evidence="4" id="KW-1185">Reference proteome</keyword>
<feature type="transmembrane region" description="Helical" evidence="2">
    <location>
        <begin position="6"/>
        <end position="27"/>
    </location>
</feature>
<proteinExistence type="predicted"/>
<evidence type="ECO:0000256" key="1">
    <source>
        <dbReference type="SAM" id="MobiDB-lite"/>
    </source>
</evidence>
<dbReference type="Proteomes" id="UP000018144">
    <property type="component" value="Unassembled WGS sequence"/>
</dbReference>
<sequence>MTLHLAFLPVILPILIICLIIGGLCVLQALFRAYPSIWDCLSTCCGRRPISAAPAVLESETPDERRARMLSNARRLQRERAEELRRQQQNGVVDLEAGTESFEMQSMAGQHGTDGSRTNSSMRSTISSHPTRQNTGFGGVSRQTTGLQGPSRQSTPVQPACRQSTNQSRVYSAPRPDYSRYNTGSPTEGIVRTATGQRVSTPFPSGPGFLSRQGTAIPPHFVAHYQRMAQSPAQQEAEDIPGVSRVATGQRSGAASTIDADQFSDEIGLIPMHRH</sequence>
<evidence type="ECO:0000256" key="2">
    <source>
        <dbReference type="SAM" id="Phobius"/>
    </source>
</evidence>
<protein>
    <submittedName>
        <fullName evidence="3">Uncharacterized protein</fullName>
    </submittedName>
</protein>
<evidence type="ECO:0000313" key="4">
    <source>
        <dbReference type="Proteomes" id="UP000018144"/>
    </source>
</evidence>
<reference evidence="3 4" key="1">
    <citation type="journal article" date="2013" name="PLoS Genet.">
        <title>The genome and development-dependent transcriptomes of Pyronema confluens: a window into fungal evolution.</title>
        <authorList>
            <person name="Traeger S."/>
            <person name="Altegoer F."/>
            <person name="Freitag M."/>
            <person name="Gabaldon T."/>
            <person name="Kempken F."/>
            <person name="Kumar A."/>
            <person name="Marcet-Houben M."/>
            <person name="Poggeler S."/>
            <person name="Stajich J.E."/>
            <person name="Nowrousian M."/>
        </authorList>
    </citation>
    <scope>NUCLEOTIDE SEQUENCE [LARGE SCALE GENOMIC DNA]</scope>
    <source>
        <strain evidence="4">CBS 100304</strain>
        <tissue evidence="3">Vegetative mycelium</tissue>
    </source>
</reference>
<gene>
    <name evidence="3" type="ORF">PCON_05118</name>
</gene>
<accession>U4KWJ8</accession>
<keyword evidence="2" id="KW-1133">Transmembrane helix</keyword>
<feature type="region of interest" description="Disordered" evidence="1">
    <location>
        <begin position="105"/>
        <end position="189"/>
    </location>
</feature>
<organism evidence="3 4">
    <name type="scientific">Pyronema omphalodes (strain CBS 100304)</name>
    <name type="common">Pyronema confluens</name>
    <dbReference type="NCBI Taxonomy" id="1076935"/>
    <lineage>
        <taxon>Eukaryota</taxon>
        <taxon>Fungi</taxon>
        <taxon>Dikarya</taxon>
        <taxon>Ascomycota</taxon>
        <taxon>Pezizomycotina</taxon>
        <taxon>Pezizomycetes</taxon>
        <taxon>Pezizales</taxon>
        <taxon>Pyronemataceae</taxon>
        <taxon>Pyronema</taxon>
    </lineage>
</organism>
<dbReference type="AlphaFoldDB" id="U4KWJ8"/>
<keyword evidence="2" id="KW-0812">Transmembrane</keyword>
<name>U4KWJ8_PYROM</name>
<feature type="compositionally biased region" description="Polar residues" evidence="1">
    <location>
        <begin position="105"/>
        <end position="170"/>
    </location>
</feature>
<keyword evidence="2" id="KW-0472">Membrane</keyword>
<evidence type="ECO:0000313" key="3">
    <source>
        <dbReference type="EMBL" id="CCX05531.1"/>
    </source>
</evidence>